<evidence type="ECO:0000256" key="1">
    <source>
        <dbReference type="ARBA" id="ARBA00004613"/>
    </source>
</evidence>
<dbReference type="PANTHER" id="PTHR21066:SF9">
    <property type="entry name" value="ODORANT-BINDING PROTEIN 59A"/>
    <property type="match status" value="1"/>
</dbReference>
<feature type="compositionally biased region" description="Basic and acidic residues" evidence="4">
    <location>
        <begin position="44"/>
        <end position="53"/>
    </location>
</feature>
<gene>
    <name evidence="5" type="ORF">O3G_MSEX003451</name>
</gene>
<comment type="similarity">
    <text evidence="2">Belongs to the PBP/GOBP family.</text>
</comment>
<reference evidence="5" key="2">
    <citation type="submission" date="2020-12" db="EMBL/GenBank/DDBJ databases">
        <authorList>
            <person name="Kanost M."/>
        </authorList>
    </citation>
    <scope>NUCLEOTIDE SEQUENCE</scope>
</reference>
<feature type="compositionally biased region" description="Polar residues" evidence="4">
    <location>
        <begin position="25"/>
        <end position="42"/>
    </location>
</feature>
<dbReference type="AlphaFoldDB" id="A0A921YSQ4"/>
<evidence type="ECO:0000313" key="6">
    <source>
        <dbReference type="Proteomes" id="UP000791440"/>
    </source>
</evidence>
<dbReference type="Proteomes" id="UP000791440">
    <property type="component" value="Unassembled WGS sequence"/>
</dbReference>
<evidence type="ECO:0000256" key="4">
    <source>
        <dbReference type="SAM" id="MobiDB-lite"/>
    </source>
</evidence>
<comment type="subcellular location">
    <subcellularLocation>
        <location evidence="1">Secreted</location>
    </subcellularLocation>
</comment>
<evidence type="ECO:0000256" key="2">
    <source>
        <dbReference type="ARBA" id="ARBA00008098"/>
    </source>
</evidence>
<reference evidence="5" key="1">
    <citation type="journal article" date="2016" name="Insect Biochem. Mol. Biol.">
        <title>Multifaceted biological insights from a draft genome sequence of the tobacco hornworm moth, Manduca sexta.</title>
        <authorList>
            <person name="Kanost M.R."/>
            <person name="Arrese E.L."/>
            <person name="Cao X."/>
            <person name="Chen Y.R."/>
            <person name="Chellapilla S."/>
            <person name="Goldsmith M.R."/>
            <person name="Grosse-Wilde E."/>
            <person name="Heckel D.G."/>
            <person name="Herndon N."/>
            <person name="Jiang H."/>
            <person name="Papanicolaou A."/>
            <person name="Qu J."/>
            <person name="Soulages J.L."/>
            <person name="Vogel H."/>
            <person name="Walters J."/>
            <person name="Waterhouse R.M."/>
            <person name="Ahn S.J."/>
            <person name="Almeida F.C."/>
            <person name="An C."/>
            <person name="Aqrawi P."/>
            <person name="Bretschneider A."/>
            <person name="Bryant W.B."/>
            <person name="Bucks S."/>
            <person name="Chao H."/>
            <person name="Chevignon G."/>
            <person name="Christen J.M."/>
            <person name="Clarke D.F."/>
            <person name="Dittmer N.T."/>
            <person name="Ferguson L.C.F."/>
            <person name="Garavelou S."/>
            <person name="Gordon K.H.J."/>
            <person name="Gunaratna R.T."/>
            <person name="Han Y."/>
            <person name="Hauser F."/>
            <person name="He Y."/>
            <person name="Heidel-Fischer H."/>
            <person name="Hirsh A."/>
            <person name="Hu Y."/>
            <person name="Jiang H."/>
            <person name="Kalra D."/>
            <person name="Klinner C."/>
            <person name="Konig C."/>
            <person name="Kovar C."/>
            <person name="Kroll A.R."/>
            <person name="Kuwar S.S."/>
            <person name="Lee S.L."/>
            <person name="Lehman R."/>
            <person name="Li K."/>
            <person name="Li Z."/>
            <person name="Liang H."/>
            <person name="Lovelace S."/>
            <person name="Lu Z."/>
            <person name="Mansfield J.H."/>
            <person name="McCulloch K.J."/>
            <person name="Mathew T."/>
            <person name="Morton B."/>
            <person name="Muzny D.M."/>
            <person name="Neunemann D."/>
            <person name="Ongeri F."/>
            <person name="Pauchet Y."/>
            <person name="Pu L.L."/>
            <person name="Pyrousis I."/>
            <person name="Rao X.J."/>
            <person name="Redding A."/>
            <person name="Roesel C."/>
            <person name="Sanchez-Gracia A."/>
            <person name="Schaack S."/>
            <person name="Shukla A."/>
            <person name="Tetreau G."/>
            <person name="Wang Y."/>
            <person name="Xiong G.H."/>
            <person name="Traut W."/>
            <person name="Walsh T.K."/>
            <person name="Worley K.C."/>
            <person name="Wu D."/>
            <person name="Wu W."/>
            <person name="Wu Y.Q."/>
            <person name="Zhang X."/>
            <person name="Zou Z."/>
            <person name="Zucker H."/>
            <person name="Briscoe A.D."/>
            <person name="Burmester T."/>
            <person name="Clem R.J."/>
            <person name="Feyereisen R."/>
            <person name="Grimmelikhuijzen C.J.P."/>
            <person name="Hamodrakas S.J."/>
            <person name="Hansson B.S."/>
            <person name="Huguet E."/>
            <person name="Jermiin L.S."/>
            <person name="Lan Q."/>
            <person name="Lehman H.K."/>
            <person name="Lorenzen M."/>
            <person name="Merzendorfer H."/>
            <person name="Michalopoulos I."/>
            <person name="Morton D.B."/>
            <person name="Muthukrishnan S."/>
            <person name="Oakeshott J.G."/>
            <person name="Palmer W."/>
            <person name="Park Y."/>
            <person name="Passarelli A.L."/>
            <person name="Rozas J."/>
            <person name="Schwartz L.M."/>
            <person name="Smith W."/>
            <person name="Southgate A."/>
            <person name="Vilcinskas A."/>
            <person name="Vogt R."/>
            <person name="Wang P."/>
            <person name="Werren J."/>
            <person name="Yu X.Q."/>
            <person name="Zhou J.J."/>
            <person name="Brown S.J."/>
            <person name="Scherer S.E."/>
            <person name="Richards S."/>
            <person name="Blissard G.W."/>
        </authorList>
    </citation>
    <scope>NUCLEOTIDE SEQUENCE</scope>
</reference>
<proteinExistence type="inferred from homology"/>
<dbReference type="Pfam" id="PF01395">
    <property type="entry name" value="PBP_GOBP"/>
    <property type="match status" value="1"/>
</dbReference>
<feature type="compositionally biased region" description="Polar residues" evidence="4">
    <location>
        <begin position="1"/>
        <end position="14"/>
    </location>
</feature>
<dbReference type="EMBL" id="JH668311">
    <property type="protein sequence ID" value="KAG6444555.1"/>
    <property type="molecule type" value="Genomic_DNA"/>
</dbReference>
<dbReference type="InterPro" id="IPR052295">
    <property type="entry name" value="Odorant-binding_protein"/>
</dbReference>
<dbReference type="PANTHER" id="PTHR21066">
    <property type="entry name" value="ODORANT-BINDING PROTEIN 59A-RELATED"/>
    <property type="match status" value="1"/>
</dbReference>
<name>A0A921YSQ4_MANSE</name>
<dbReference type="GO" id="GO:0005549">
    <property type="term" value="F:odorant binding"/>
    <property type="evidence" value="ECO:0007669"/>
    <property type="project" value="InterPro"/>
</dbReference>
<protein>
    <submittedName>
        <fullName evidence="5">Uncharacterized protein</fullName>
    </submittedName>
</protein>
<evidence type="ECO:0000256" key="3">
    <source>
        <dbReference type="ARBA" id="ARBA00022525"/>
    </source>
</evidence>
<keyword evidence="3" id="KW-0964">Secreted</keyword>
<feature type="region of interest" description="Disordered" evidence="4">
    <location>
        <begin position="1"/>
        <end position="59"/>
    </location>
</feature>
<evidence type="ECO:0000313" key="5">
    <source>
        <dbReference type="EMBL" id="KAG6444555.1"/>
    </source>
</evidence>
<organism evidence="5 6">
    <name type="scientific">Manduca sexta</name>
    <name type="common">Tobacco hawkmoth</name>
    <name type="synonym">Tobacco hornworm</name>
    <dbReference type="NCBI Taxonomy" id="7130"/>
    <lineage>
        <taxon>Eukaryota</taxon>
        <taxon>Metazoa</taxon>
        <taxon>Ecdysozoa</taxon>
        <taxon>Arthropoda</taxon>
        <taxon>Hexapoda</taxon>
        <taxon>Insecta</taxon>
        <taxon>Pterygota</taxon>
        <taxon>Neoptera</taxon>
        <taxon>Endopterygota</taxon>
        <taxon>Lepidoptera</taxon>
        <taxon>Glossata</taxon>
        <taxon>Ditrysia</taxon>
        <taxon>Bombycoidea</taxon>
        <taxon>Sphingidae</taxon>
        <taxon>Sphinginae</taxon>
        <taxon>Sphingini</taxon>
        <taxon>Manduca</taxon>
    </lineage>
</organism>
<dbReference type="GO" id="GO:0005576">
    <property type="term" value="C:extracellular region"/>
    <property type="evidence" value="ECO:0007669"/>
    <property type="project" value="UniProtKB-SubCell"/>
</dbReference>
<keyword evidence="6" id="KW-1185">Reference proteome</keyword>
<accession>A0A921YSQ4</accession>
<dbReference type="InterPro" id="IPR006170">
    <property type="entry name" value="PBP/GOBP"/>
</dbReference>
<sequence length="152" mass="17886">MYQYNGYRSSSQSPRRYKRERRVDNTGQRSQYNPNTQRNSGYEDTYRNEEKNSSENNTNTDNKACALQCFLENLQMTAQDGMPDKYLVTHAITKNVKNDDLQDFLQESIDECFQILENEDSDDKCEFSKNLLLCLSEKGKANCDDWKDDMHF</sequence>
<comment type="caution">
    <text evidence="5">The sequence shown here is derived from an EMBL/GenBank/DDBJ whole genome shotgun (WGS) entry which is preliminary data.</text>
</comment>